<sequence>MVPDDTDAGPDAPGPTETITIHPGGAVNAWFFVPGLEHHSPTPASQPPTPHSTPPTPLPPVTPMPQ</sequence>
<dbReference type="EMBL" id="KZ293735">
    <property type="protein sequence ID" value="PBK81083.1"/>
    <property type="molecule type" value="Genomic_DNA"/>
</dbReference>
<gene>
    <name evidence="2" type="ORF">ARMGADRAFT_1091632</name>
</gene>
<evidence type="ECO:0000256" key="1">
    <source>
        <dbReference type="SAM" id="MobiDB-lite"/>
    </source>
</evidence>
<protein>
    <submittedName>
        <fullName evidence="2">Uncharacterized protein</fullName>
    </submittedName>
</protein>
<name>A0A2H3CYB9_ARMGA</name>
<accession>A0A2H3CYB9</accession>
<proteinExistence type="predicted"/>
<organism evidence="2 3">
    <name type="scientific">Armillaria gallica</name>
    <name type="common">Bulbous honey fungus</name>
    <name type="synonym">Armillaria bulbosa</name>
    <dbReference type="NCBI Taxonomy" id="47427"/>
    <lineage>
        <taxon>Eukaryota</taxon>
        <taxon>Fungi</taxon>
        <taxon>Dikarya</taxon>
        <taxon>Basidiomycota</taxon>
        <taxon>Agaricomycotina</taxon>
        <taxon>Agaricomycetes</taxon>
        <taxon>Agaricomycetidae</taxon>
        <taxon>Agaricales</taxon>
        <taxon>Marasmiineae</taxon>
        <taxon>Physalacriaceae</taxon>
        <taxon>Armillaria</taxon>
    </lineage>
</organism>
<reference evidence="3" key="1">
    <citation type="journal article" date="2017" name="Nat. Ecol. Evol.">
        <title>Genome expansion and lineage-specific genetic innovations in the forest pathogenic fungi Armillaria.</title>
        <authorList>
            <person name="Sipos G."/>
            <person name="Prasanna A.N."/>
            <person name="Walter M.C."/>
            <person name="O'Connor E."/>
            <person name="Balint B."/>
            <person name="Krizsan K."/>
            <person name="Kiss B."/>
            <person name="Hess J."/>
            <person name="Varga T."/>
            <person name="Slot J."/>
            <person name="Riley R."/>
            <person name="Boka B."/>
            <person name="Rigling D."/>
            <person name="Barry K."/>
            <person name="Lee J."/>
            <person name="Mihaltcheva S."/>
            <person name="LaButti K."/>
            <person name="Lipzen A."/>
            <person name="Waldron R."/>
            <person name="Moloney N.M."/>
            <person name="Sperisen C."/>
            <person name="Kredics L."/>
            <person name="Vagvoelgyi C."/>
            <person name="Patrignani A."/>
            <person name="Fitzpatrick D."/>
            <person name="Nagy I."/>
            <person name="Doyle S."/>
            <person name="Anderson J.B."/>
            <person name="Grigoriev I.V."/>
            <person name="Gueldener U."/>
            <person name="Muensterkoetter M."/>
            <person name="Nagy L.G."/>
        </authorList>
    </citation>
    <scope>NUCLEOTIDE SEQUENCE [LARGE SCALE GENOMIC DNA]</scope>
    <source>
        <strain evidence="3">Ar21-2</strain>
    </source>
</reference>
<feature type="region of interest" description="Disordered" evidence="1">
    <location>
        <begin position="1"/>
        <end position="66"/>
    </location>
</feature>
<keyword evidence="3" id="KW-1185">Reference proteome</keyword>
<evidence type="ECO:0000313" key="3">
    <source>
        <dbReference type="Proteomes" id="UP000217790"/>
    </source>
</evidence>
<feature type="compositionally biased region" description="Pro residues" evidence="1">
    <location>
        <begin position="44"/>
        <end position="66"/>
    </location>
</feature>
<dbReference type="Proteomes" id="UP000217790">
    <property type="component" value="Unassembled WGS sequence"/>
</dbReference>
<dbReference type="InParanoid" id="A0A2H3CYB9"/>
<dbReference type="AlphaFoldDB" id="A0A2H3CYB9"/>
<evidence type="ECO:0000313" key="2">
    <source>
        <dbReference type="EMBL" id="PBK81083.1"/>
    </source>
</evidence>